<name>A0AAE0JSE1_9PEZI</name>
<feature type="region of interest" description="Disordered" evidence="1">
    <location>
        <begin position="691"/>
        <end position="805"/>
    </location>
</feature>
<evidence type="ECO:0000256" key="1">
    <source>
        <dbReference type="SAM" id="MobiDB-lite"/>
    </source>
</evidence>
<feature type="region of interest" description="Disordered" evidence="1">
    <location>
        <begin position="454"/>
        <end position="515"/>
    </location>
</feature>
<feature type="compositionally biased region" description="Polar residues" evidence="1">
    <location>
        <begin position="485"/>
        <end position="501"/>
    </location>
</feature>
<protein>
    <submittedName>
        <fullName evidence="2">Uncharacterized protein</fullName>
    </submittedName>
</protein>
<dbReference type="Proteomes" id="UP001287356">
    <property type="component" value="Unassembled WGS sequence"/>
</dbReference>
<feature type="compositionally biased region" description="Pro residues" evidence="1">
    <location>
        <begin position="759"/>
        <end position="768"/>
    </location>
</feature>
<dbReference type="InterPro" id="IPR022190">
    <property type="entry name" value="DUF3716"/>
</dbReference>
<organism evidence="2 3">
    <name type="scientific">Lasiosphaeria ovina</name>
    <dbReference type="NCBI Taxonomy" id="92902"/>
    <lineage>
        <taxon>Eukaryota</taxon>
        <taxon>Fungi</taxon>
        <taxon>Dikarya</taxon>
        <taxon>Ascomycota</taxon>
        <taxon>Pezizomycotina</taxon>
        <taxon>Sordariomycetes</taxon>
        <taxon>Sordariomycetidae</taxon>
        <taxon>Sordariales</taxon>
        <taxon>Lasiosphaeriaceae</taxon>
        <taxon>Lasiosphaeria</taxon>
    </lineage>
</organism>
<feature type="compositionally biased region" description="Basic and acidic residues" evidence="1">
    <location>
        <begin position="769"/>
        <end position="781"/>
    </location>
</feature>
<feature type="region of interest" description="Disordered" evidence="1">
    <location>
        <begin position="216"/>
        <end position="251"/>
    </location>
</feature>
<reference evidence="2" key="1">
    <citation type="journal article" date="2023" name="Mol. Phylogenet. Evol.">
        <title>Genome-scale phylogeny and comparative genomics of the fungal order Sordariales.</title>
        <authorList>
            <person name="Hensen N."/>
            <person name="Bonometti L."/>
            <person name="Westerberg I."/>
            <person name="Brannstrom I.O."/>
            <person name="Guillou S."/>
            <person name="Cros-Aarteil S."/>
            <person name="Calhoun S."/>
            <person name="Haridas S."/>
            <person name="Kuo A."/>
            <person name="Mondo S."/>
            <person name="Pangilinan J."/>
            <person name="Riley R."/>
            <person name="LaButti K."/>
            <person name="Andreopoulos B."/>
            <person name="Lipzen A."/>
            <person name="Chen C."/>
            <person name="Yan M."/>
            <person name="Daum C."/>
            <person name="Ng V."/>
            <person name="Clum A."/>
            <person name="Steindorff A."/>
            <person name="Ohm R.A."/>
            <person name="Martin F."/>
            <person name="Silar P."/>
            <person name="Natvig D.O."/>
            <person name="Lalanne C."/>
            <person name="Gautier V."/>
            <person name="Ament-Velasquez S.L."/>
            <person name="Kruys A."/>
            <person name="Hutchinson M.I."/>
            <person name="Powell A.J."/>
            <person name="Barry K."/>
            <person name="Miller A.N."/>
            <person name="Grigoriev I.V."/>
            <person name="Debuchy R."/>
            <person name="Gladieux P."/>
            <person name="Hiltunen Thoren M."/>
            <person name="Johannesson H."/>
        </authorList>
    </citation>
    <scope>NUCLEOTIDE SEQUENCE</scope>
    <source>
        <strain evidence="2">CBS 958.72</strain>
    </source>
</reference>
<proteinExistence type="predicted"/>
<reference evidence="2" key="2">
    <citation type="submission" date="2023-06" db="EMBL/GenBank/DDBJ databases">
        <authorList>
            <consortium name="Lawrence Berkeley National Laboratory"/>
            <person name="Haridas S."/>
            <person name="Hensen N."/>
            <person name="Bonometti L."/>
            <person name="Westerberg I."/>
            <person name="Brannstrom I.O."/>
            <person name="Guillou S."/>
            <person name="Cros-Aarteil S."/>
            <person name="Calhoun S."/>
            <person name="Kuo A."/>
            <person name="Mondo S."/>
            <person name="Pangilinan J."/>
            <person name="Riley R."/>
            <person name="Labutti K."/>
            <person name="Andreopoulos B."/>
            <person name="Lipzen A."/>
            <person name="Chen C."/>
            <person name="Yanf M."/>
            <person name="Daum C."/>
            <person name="Ng V."/>
            <person name="Clum A."/>
            <person name="Steindorff A."/>
            <person name="Ohm R."/>
            <person name="Martin F."/>
            <person name="Silar P."/>
            <person name="Natvig D."/>
            <person name="Lalanne C."/>
            <person name="Gautier V."/>
            <person name="Ament-Velasquez S.L."/>
            <person name="Kruys A."/>
            <person name="Hutchinson M.I."/>
            <person name="Powell A.J."/>
            <person name="Barry K."/>
            <person name="Miller A.N."/>
            <person name="Grigoriev I.V."/>
            <person name="Debuchy R."/>
            <person name="Gladieux P."/>
            <person name="Thoren M.H."/>
            <person name="Johannesson H."/>
        </authorList>
    </citation>
    <scope>NUCLEOTIDE SEQUENCE</scope>
    <source>
        <strain evidence="2">CBS 958.72</strain>
    </source>
</reference>
<feature type="compositionally biased region" description="Low complexity" evidence="1">
    <location>
        <begin position="788"/>
        <end position="798"/>
    </location>
</feature>
<feature type="compositionally biased region" description="Basic and acidic residues" evidence="1">
    <location>
        <begin position="9"/>
        <end position="19"/>
    </location>
</feature>
<sequence>MAAAAVANDDNRQDSEPAHAHNYPQNESHTHTHAHAHAHAHAQAHTHAPADAPAHPQEPNHELWSEIQAKYWSSTKVFRAQEERTLQETYRRQTEHLNRKLLDQFNERTKLLQRVEELDRQSLQTQDQIQDLDLDLQAKRAAQAESWARDDDDKRQWFKTYGPGGSAYQRREAQKNEHDVGAVVRHDSPGAQLVHENAANGVVTVGDDEDKLPEREAQVTSELTSPQSTPLSETYQSPIPDAPPPEQTADAVHARRAAPPVQPGDPADQVAHIERPVGPTTAEDQSIVPVTVTDTSGVIIGQVRPITLDNHWVTHVMQLPIKRSVQIRPGRRFNAETLESIYEPSDNKGAKWLSCYIQAAGEIQEHPCQTCTKGAGPYSLCVLLGGDDFPRCGNCEWNRQGCHGAAARPLPKQHHGVSGEPTALGGLIWKQSAENSLVMNGFTAVNSILASQAARNTSPVVKDNDGKDGSDSKPGGRKLLPTTRKGPSQVDTPAASSTPMTVTPEMEAREPSQELPEINKSVLSLHHNSSVFTEPPIMRGVPLVKISPDHPYWESDWTPLESFVEPLLQKWKEKFDHHQQANSSQSSKFLANRQINRGNAILKFLKDGELHPYQIVGKEFVNKTLVNYDVLFRLVQVLEELPKFNIDITPSQWLRQRLHEVLVEQGENFSLSKTIHELYHDPKVIALRTKSGFGNIGRPSGYRMEKGASDSGGPKRAVRPLKRKEPHETPQTTPTRGPSREQPLLPYPPEPGTLRSRSPLPPPPPPPPPKHEGRETRESKEMKRRRLSTVSAASSATSDGLEYSGYTSTDTFSGDHVMNVDWRVYQVKHSLTSTNTLVTQYWHWVDKADGGNEDNMFEHQVLKDVLPHKVTWGVYKDPIDFHLRLAELTEITYAGSSQKVIIGTKEIKGVTWRGDMLAHFKRERTKRRFLIFMKRLGVKLVKTTRYLKPPTP</sequence>
<dbReference type="Pfam" id="PF12511">
    <property type="entry name" value="DUF3716"/>
    <property type="match status" value="1"/>
</dbReference>
<gene>
    <name evidence="2" type="ORF">B0T24DRAFT_540576</name>
</gene>
<evidence type="ECO:0000313" key="2">
    <source>
        <dbReference type="EMBL" id="KAK3358496.1"/>
    </source>
</evidence>
<dbReference type="EMBL" id="JAULSN010000016">
    <property type="protein sequence ID" value="KAK3358496.1"/>
    <property type="molecule type" value="Genomic_DNA"/>
</dbReference>
<feature type="region of interest" description="Disordered" evidence="1">
    <location>
        <begin position="1"/>
        <end position="60"/>
    </location>
</feature>
<keyword evidence="3" id="KW-1185">Reference proteome</keyword>
<accession>A0AAE0JSE1</accession>
<feature type="compositionally biased region" description="Basic and acidic residues" evidence="1">
    <location>
        <begin position="462"/>
        <end position="471"/>
    </location>
</feature>
<feature type="compositionally biased region" description="Low complexity" evidence="1">
    <location>
        <begin position="45"/>
        <end position="55"/>
    </location>
</feature>
<feature type="compositionally biased region" description="Polar residues" evidence="1">
    <location>
        <begin position="218"/>
        <end position="237"/>
    </location>
</feature>
<evidence type="ECO:0000313" key="3">
    <source>
        <dbReference type="Proteomes" id="UP001287356"/>
    </source>
</evidence>
<comment type="caution">
    <text evidence="2">The sequence shown here is derived from an EMBL/GenBank/DDBJ whole genome shotgun (WGS) entry which is preliminary data.</text>
</comment>
<feature type="compositionally biased region" description="Basic residues" evidence="1">
    <location>
        <begin position="31"/>
        <end position="44"/>
    </location>
</feature>
<dbReference type="AlphaFoldDB" id="A0AAE0JSE1"/>